<evidence type="ECO:0000256" key="11">
    <source>
        <dbReference type="SAM" id="Phobius"/>
    </source>
</evidence>
<dbReference type="AlphaFoldDB" id="A0A832CC32"/>
<reference evidence="12" key="1">
    <citation type="journal article" date="2020" name="mSystems">
        <title>Genome- and Community-Level Interaction Insights into Carbon Utilization and Element Cycling Functions of Hydrothermarchaeota in Hydrothermal Sediment.</title>
        <authorList>
            <person name="Zhou Z."/>
            <person name="Liu Y."/>
            <person name="Xu W."/>
            <person name="Pan J."/>
            <person name="Luo Z.H."/>
            <person name="Li M."/>
        </authorList>
    </citation>
    <scope>NUCLEOTIDE SEQUENCE</scope>
    <source>
        <strain evidence="12">SpSt-667</strain>
    </source>
</reference>
<feature type="transmembrane region" description="Helical" evidence="11">
    <location>
        <begin position="481"/>
        <end position="503"/>
    </location>
</feature>
<organism evidence="12">
    <name type="scientific">Ignisphaera aggregans</name>
    <dbReference type="NCBI Taxonomy" id="334771"/>
    <lineage>
        <taxon>Archaea</taxon>
        <taxon>Thermoproteota</taxon>
        <taxon>Thermoprotei</taxon>
        <taxon>Desulfurococcales</taxon>
        <taxon>Desulfurococcaceae</taxon>
        <taxon>Ignisphaera</taxon>
    </lineage>
</organism>
<evidence type="ECO:0000256" key="4">
    <source>
        <dbReference type="ARBA" id="ARBA00022692"/>
    </source>
</evidence>
<proteinExistence type="inferred from homology"/>
<dbReference type="GO" id="GO:0051117">
    <property type="term" value="F:ATPase binding"/>
    <property type="evidence" value="ECO:0007669"/>
    <property type="project" value="TreeGrafter"/>
</dbReference>
<feature type="coiled-coil region" evidence="10">
    <location>
        <begin position="101"/>
        <end position="135"/>
    </location>
</feature>
<accession>A0A832CC32</accession>
<protein>
    <recommendedName>
        <fullName evidence="9">A-type ATP synthase subunit I</fullName>
    </recommendedName>
</protein>
<keyword evidence="5 11" id="KW-1133">Transmembrane helix</keyword>
<evidence type="ECO:0000313" key="12">
    <source>
        <dbReference type="EMBL" id="HGQ36608.1"/>
    </source>
</evidence>
<feature type="transmembrane region" description="Helical" evidence="11">
    <location>
        <begin position="405"/>
        <end position="425"/>
    </location>
</feature>
<dbReference type="PANTHER" id="PTHR11629:SF63">
    <property type="entry name" value="V-TYPE PROTON ATPASE SUBUNIT A"/>
    <property type="match status" value="1"/>
</dbReference>
<evidence type="ECO:0000256" key="1">
    <source>
        <dbReference type="ARBA" id="ARBA00004141"/>
    </source>
</evidence>
<dbReference type="InterPro" id="IPR002490">
    <property type="entry name" value="V-ATPase_116kDa_su"/>
</dbReference>
<feature type="transmembrane region" description="Helical" evidence="11">
    <location>
        <begin position="589"/>
        <end position="609"/>
    </location>
</feature>
<dbReference type="GO" id="GO:0046961">
    <property type="term" value="F:proton-transporting ATPase activity, rotational mechanism"/>
    <property type="evidence" value="ECO:0007669"/>
    <property type="project" value="InterPro"/>
</dbReference>
<dbReference type="GO" id="GO:0007035">
    <property type="term" value="P:vacuolar acidification"/>
    <property type="evidence" value="ECO:0007669"/>
    <property type="project" value="TreeGrafter"/>
</dbReference>
<dbReference type="GO" id="GO:0033179">
    <property type="term" value="C:proton-transporting V-type ATPase, V0 domain"/>
    <property type="evidence" value="ECO:0007669"/>
    <property type="project" value="InterPro"/>
</dbReference>
<feature type="transmembrane region" description="Helical" evidence="11">
    <location>
        <begin position="445"/>
        <end position="469"/>
    </location>
</feature>
<comment type="similarity">
    <text evidence="2">Belongs to the V-ATPase 116 kDa subunit family.</text>
</comment>
<evidence type="ECO:0000256" key="6">
    <source>
        <dbReference type="ARBA" id="ARBA00023065"/>
    </source>
</evidence>
<keyword evidence="7 11" id="KW-0472">Membrane</keyword>
<evidence type="ECO:0000256" key="3">
    <source>
        <dbReference type="ARBA" id="ARBA00022448"/>
    </source>
</evidence>
<evidence type="ECO:0000256" key="5">
    <source>
        <dbReference type="ARBA" id="ARBA00022989"/>
    </source>
</evidence>
<keyword evidence="6" id="KW-0406">Ion transport</keyword>
<dbReference type="GO" id="GO:0016471">
    <property type="term" value="C:vacuolar proton-transporting V-type ATPase complex"/>
    <property type="evidence" value="ECO:0007669"/>
    <property type="project" value="TreeGrafter"/>
</dbReference>
<dbReference type="EMBL" id="DTCK01000042">
    <property type="protein sequence ID" value="HGQ36608.1"/>
    <property type="molecule type" value="Genomic_DNA"/>
</dbReference>
<comment type="function">
    <text evidence="8">Component of the A-type ATP synthase that produces ATP from ADP in the presence of a proton gradient across the membrane.</text>
</comment>
<comment type="caution">
    <text evidence="12">The sequence shown here is derived from an EMBL/GenBank/DDBJ whole genome shotgun (WGS) entry which is preliminary data.</text>
</comment>
<evidence type="ECO:0000256" key="7">
    <source>
        <dbReference type="ARBA" id="ARBA00023136"/>
    </source>
</evidence>
<evidence type="ECO:0000256" key="9">
    <source>
        <dbReference type="ARBA" id="ARBA00068671"/>
    </source>
</evidence>
<evidence type="ECO:0000256" key="10">
    <source>
        <dbReference type="SAM" id="Coils"/>
    </source>
</evidence>
<feature type="transmembrane region" description="Helical" evidence="11">
    <location>
        <begin position="358"/>
        <end position="384"/>
    </location>
</feature>
<gene>
    <name evidence="12" type="ORF">ENU41_08065</name>
</gene>
<evidence type="ECO:0000256" key="8">
    <source>
        <dbReference type="ARBA" id="ARBA00059506"/>
    </source>
</evidence>
<dbReference type="PANTHER" id="PTHR11629">
    <property type="entry name" value="VACUOLAR PROTON ATPASES"/>
    <property type="match status" value="1"/>
</dbReference>
<keyword evidence="3" id="KW-0813">Transport</keyword>
<comment type="subcellular location">
    <subcellularLocation>
        <location evidence="1">Membrane</location>
        <topology evidence="1">Multi-pass membrane protein</topology>
    </subcellularLocation>
</comment>
<keyword evidence="10" id="KW-0175">Coiled coil</keyword>
<keyword evidence="4 11" id="KW-0812">Transmembrane</keyword>
<evidence type="ECO:0000256" key="2">
    <source>
        <dbReference type="ARBA" id="ARBA00009904"/>
    </source>
</evidence>
<feature type="transmembrane region" description="Helical" evidence="11">
    <location>
        <begin position="523"/>
        <end position="550"/>
    </location>
</feature>
<feature type="coiled-coil region" evidence="10">
    <location>
        <begin position="226"/>
        <end position="260"/>
    </location>
</feature>
<sequence>MANIGRLILSEPDFAVKTYIVVPNDYLEVISIKILELGALEVITPKDKSEEYKKEIEEIINYYNLLENAKKLYEELTFQLDEEIVIEIKYTPKPSEFKDLIKRLTEKFSGIANEIKRLNDLIVHLKNEIDELELYKSLIKDIVGKYPEADASFLSYNGVEVVIETFQGPPESISQLQARALYTISIISKSDKSLASLAFPARDFNKIAESLPKGVERSKIVEKYNLRSLKEFIKEMDNDVDNYKNRLTELITKKKTLIRDNLEDIALLKVILDLEYERVKALYESLKSRFVTLIMGWVPETKRGYVENLVKNYPVQVIFEESANPPAEFKNLELFKPFELITEMNGAPSKTDWDPTPLLTYAFGIFFGLMMSDIGYSIGLIIASKYILPLLVEDPKSEGVRKLQRILYVVGFSGIAVGVLSKSFFGDLLGKFIPIPQPLINPMNAQQLIVLSLVFGWIWIFLSHVLAFVKNVRKLRDAYGAISELAIIAIMLLGTFMILHIMYTNKLIERIDLIENNYSTIKISLIASIALLVFSKVRTSGALGAILWIFDVVGILGDVFSFIRIAGIALGTAILAYIFNLIIGGAMATNIALGILAAIGLHFFAFMLSPISPFVHSLRLCMLEISSKFYEGMNQRVNALKVHIPSKITISSRRKA</sequence>
<name>A0A832CC32_9CREN</name>
<feature type="transmembrane region" description="Helical" evidence="11">
    <location>
        <begin position="562"/>
        <end position="583"/>
    </location>
</feature>